<dbReference type="AlphaFoldDB" id="A0AA41RDF7"/>
<dbReference type="Pfam" id="PF17815">
    <property type="entry name" value="PDZ_3"/>
    <property type="match status" value="1"/>
</dbReference>
<organism evidence="5 6">
    <name type="scientific">Desulfatitalea alkaliphila</name>
    <dbReference type="NCBI Taxonomy" id="2929485"/>
    <lineage>
        <taxon>Bacteria</taxon>
        <taxon>Pseudomonadati</taxon>
        <taxon>Thermodesulfobacteriota</taxon>
        <taxon>Desulfobacteria</taxon>
        <taxon>Desulfobacterales</taxon>
        <taxon>Desulfosarcinaceae</taxon>
        <taxon>Desulfatitalea</taxon>
    </lineage>
</organism>
<accession>A0AA41RDF7</accession>
<dbReference type="Pfam" id="PF13180">
    <property type="entry name" value="PDZ_2"/>
    <property type="match status" value="1"/>
</dbReference>
<dbReference type="PANTHER" id="PTHR45980">
    <property type="match status" value="1"/>
</dbReference>
<dbReference type="PROSITE" id="PS51257">
    <property type="entry name" value="PROKAR_LIPOPROTEIN"/>
    <property type="match status" value="1"/>
</dbReference>
<dbReference type="Proteomes" id="UP001165427">
    <property type="component" value="Unassembled WGS sequence"/>
</dbReference>
<dbReference type="SUPFAM" id="SSF50494">
    <property type="entry name" value="Trypsin-like serine proteases"/>
    <property type="match status" value="1"/>
</dbReference>
<dbReference type="SMART" id="SM00228">
    <property type="entry name" value="PDZ"/>
    <property type="match status" value="1"/>
</dbReference>
<evidence type="ECO:0000313" key="5">
    <source>
        <dbReference type="EMBL" id="MCJ8502793.1"/>
    </source>
</evidence>
<keyword evidence="3" id="KW-0720">Serine protease</keyword>
<dbReference type="GO" id="GO:0006508">
    <property type="term" value="P:proteolysis"/>
    <property type="evidence" value="ECO:0007669"/>
    <property type="project" value="UniProtKB-KW"/>
</dbReference>
<reference evidence="5" key="1">
    <citation type="submission" date="2022-04" db="EMBL/GenBank/DDBJ databases">
        <title>Desulfatitalea alkaliphila sp. nov., a novel anaerobic sulfate-reducing bacterium isolated from terrestrial mud volcano, Taman Peninsula, Russia.</title>
        <authorList>
            <person name="Khomyakova M.A."/>
            <person name="Merkel A.Y."/>
            <person name="Slobodkin A.I."/>
        </authorList>
    </citation>
    <scope>NUCLEOTIDE SEQUENCE</scope>
    <source>
        <strain evidence="5">M08but</strain>
    </source>
</reference>
<evidence type="ECO:0000313" key="6">
    <source>
        <dbReference type="Proteomes" id="UP001165427"/>
    </source>
</evidence>
<name>A0AA41RDF7_9BACT</name>
<keyword evidence="2" id="KW-0378">Hydrolase</keyword>
<keyword evidence="6" id="KW-1185">Reference proteome</keyword>
<dbReference type="SUPFAM" id="SSF50156">
    <property type="entry name" value="PDZ domain-like"/>
    <property type="match status" value="1"/>
</dbReference>
<comment type="caution">
    <text evidence="5">The sequence shown here is derived from an EMBL/GenBank/DDBJ whole genome shotgun (WGS) entry which is preliminary data.</text>
</comment>
<dbReference type="RefSeq" id="WP_246914158.1">
    <property type="nucleotide sequence ID" value="NZ_JALJRB010000033.1"/>
</dbReference>
<feature type="domain" description="PDZ" evidence="4">
    <location>
        <begin position="268"/>
        <end position="312"/>
    </location>
</feature>
<dbReference type="InterPro" id="IPR046449">
    <property type="entry name" value="DEGP_PDZ_sf"/>
</dbReference>
<evidence type="ECO:0000256" key="2">
    <source>
        <dbReference type="ARBA" id="ARBA00022801"/>
    </source>
</evidence>
<proteinExistence type="predicted"/>
<evidence type="ECO:0000259" key="4">
    <source>
        <dbReference type="PROSITE" id="PS50106"/>
    </source>
</evidence>
<sequence>MRSERFGENGRRSARGAPIIAALILLLGITGCAMTRPAALPAPVIGDAHRALLRVTVTRQGHLFNRPWQQQQPVTQLAIGVVVGDGQVLVNGLLVADQRYIELETLDTRRKAPAEVAVVDYEANLALLRPLDPLFLEGRRALPLAGEVTVGDRLGVWQVRPGGDVVASEGPVTSVALGAYFQENHFLTYHLSASLPYRFNHITLPVVKGQALAGLVLRHNPAGQAVEVIATPVIRHFLEDAANAPYQGFPMGAFHYGPTLDPQLRRYIGLPEALSGVYVRKVIRGGPADQAGMRAGDVVLRIGDHPLTNTGHFQHPRHGSTSLVHLIRTYYHVGDTVPFQLFRDGAVLTVNVRLAHRRPEQYLVPPYVVDRAPEHLIVGGLVLQELSMSYLREYGSDWQSAAPIHLLYYQQNQDYLDEDRREKIVIISSVIPTPYTIGYETLSNIEVTAINGRPIRKLADVRPALAHPVDGFQRFELRQHPKLIFLDPAELGLIDEMITQRYGIAIP</sequence>
<dbReference type="PROSITE" id="PS50106">
    <property type="entry name" value="PDZ"/>
    <property type="match status" value="1"/>
</dbReference>
<protein>
    <submittedName>
        <fullName evidence="5">PDZ domain-containing protein</fullName>
    </submittedName>
</protein>
<dbReference type="InterPro" id="IPR001478">
    <property type="entry name" value="PDZ"/>
</dbReference>
<gene>
    <name evidence="5" type="ORF">MRX98_19610</name>
</gene>
<keyword evidence="1" id="KW-0645">Protease</keyword>
<dbReference type="PANTHER" id="PTHR45980:SF9">
    <property type="entry name" value="PROTEASE DO-LIKE 10, MITOCHONDRIAL-RELATED"/>
    <property type="match status" value="1"/>
</dbReference>
<dbReference type="Gene3D" id="3.20.190.20">
    <property type="match status" value="1"/>
</dbReference>
<evidence type="ECO:0000256" key="1">
    <source>
        <dbReference type="ARBA" id="ARBA00022670"/>
    </source>
</evidence>
<dbReference type="InterPro" id="IPR036034">
    <property type="entry name" value="PDZ_sf"/>
</dbReference>
<dbReference type="GO" id="GO:0004252">
    <property type="term" value="F:serine-type endopeptidase activity"/>
    <property type="evidence" value="ECO:0007669"/>
    <property type="project" value="TreeGrafter"/>
</dbReference>
<dbReference type="EMBL" id="JALJRB010000033">
    <property type="protein sequence ID" value="MCJ8502793.1"/>
    <property type="molecule type" value="Genomic_DNA"/>
</dbReference>
<dbReference type="Gene3D" id="2.30.42.10">
    <property type="match status" value="1"/>
</dbReference>
<dbReference type="InterPro" id="IPR009003">
    <property type="entry name" value="Peptidase_S1_PA"/>
</dbReference>
<dbReference type="InterPro" id="IPR041517">
    <property type="entry name" value="DEGP_PDZ"/>
</dbReference>
<evidence type="ECO:0000256" key="3">
    <source>
        <dbReference type="ARBA" id="ARBA00022825"/>
    </source>
</evidence>